<name>A0A397VJN4_9GLOM</name>
<dbReference type="Proteomes" id="UP000266673">
    <property type="component" value="Unassembled WGS sequence"/>
</dbReference>
<evidence type="ECO:0000313" key="1">
    <source>
        <dbReference type="EMBL" id="RIB21219.1"/>
    </source>
</evidence>
<dbReference type="EMBL" id="QKWP01000373">
    <property type="protein sequence ID" value="RIB21219.1"/>
    <property type="molecule type" value="Genomic_DNA"/>
</dbReference>
<accession>A0A397VJN4</accession>
<keyword evidence="2" id="KW-1185">Reference proteome</keyword>
<organism evidence="1 2">
    <name type="scientific">Gigaspora rosea</name>
    <dbReference type="NCBI Taxonomy" id="44941"/>
    <lineage>
        <taxon>Eukaryota</taxon>
        <taxon>Fungi</taxon>
        <taxon>Fungi incertae sedis</taxon>
        <taxon>Mucoromycota</taxon>
        <taxon>Glomeromycotina</taxon>
        <taxon>Glomeromycetes</taxon>
        <taxon>Diversisporales</taxon>
        <taxon>Gigasporaceae</taxon>
        <taxon>Gigaspora</taxon>
    </lineage>
</organism>
<gene>
    <name evidence="1" type="ORF">C2G38_2078904</name>
</gene>
<proteinExistence type="predicted"/>
<dbReference type="AlphaFoldDB" id="A0A397VJN4"/>
<sequence length="56" mass="6135">MSLLLGVKFVDVWVGVGTTKGGILLLMSALRKWFLPLVLLLQVVKHVSALQVAEFV</sequence>
<feature type="non-terminal residue" evidence="1">
    <location>
        <position position="56"/>
    </location>
</feature>
<reference evidence="1 2" key="1">
    <citation type="submission" date="2018-06" db="EMBL/GenBank/DDBJ databases">
        <title>Comparative genomics reveals the genomic features of Rhizophagus irregularis, R. cerebriforme, R. diaphanum and Gigaspora rosea, and their symbiotic lifestyle signature.</title>
        <authorList>
            <person name="Morin E."/>
            <person name="San Clemente H."/>
            <person name="Chen E.C.H."/>
            <person name="De La Providencia I."/>
            <person name="Hainaut M."/>
            <person name="Kuo A."/>
            <person name="Kohler A."/>
            <person name="Murat C."/>
            <person name="Tang N."/>
            <person name="Roy S."/>
            <person name="Loubradou J."/>
            <person name="Henrissat B."/>
            <person name="Grigoriev I.V."/>
            <person name="Corradi N."/>
            <person name="Roux C."/>
            <person name="Martin F.M."/>
        </authorList>
    </citation>
    <scope>NUCLEOTIDE SEQUENCE [LARGE SCALE GENOMIC DNA]</scope>
    <source>
        <strain evidence="1 2">DAOM 194757</strain>
    </source>
</reference>
<comment type="caution">
    <text evidence="1">The sequence shown here is derived from an EMBL/GenBank/DDBJ whole genome shotgun (WGS) entry which is preliminary data.</text>
</comment>
<evidence type="ECO:0000313" key="2">
    <source>
        <dbReference type="Proteomes" id="UP000266673"/>
    </source>
</evidence>
<protein>
    <submittedName>
        <fullName evidence="1">Uncharacterized protein</fullName>
    </submittedName>
</protein>